<dbReference type="Gene3D" id="3.55.40.10">
    <property type="entry name" value="minor pseudopilin epsh domain"/>
    <property type="match status" value="1"/>
</dbReference>
<evidence type="ECO:0000256" key="5">
    <source>
        <dbReference type="ARBA" id="ARBA00022519"/>
    </source>
</evidence>
<evidence type="ECO:0000256" key="6">
    <source>
        <dbReference type="ARBA" id="ARBA00022692"/>
    </source>
</evidence>
<gene>
    <name evidence="11" type="ORF">PLUA15_60058</name>
</gene>
<evidence type="ECO:0000256" key="4">
    <source>
        <dbReference type="ARBA" id="ARBA00022481"/>
    </source>
</evidence>
<comment type="caution">
    <text evidence="11">The sequence shown here is derived from an EMBL/GenBank/DDBJ whole genome shotgun (WGS) entry which is preliminary data.</text>
</comment>
<dbReference type="EMBL" id="OBKZ01000053">
    <property type="protein sequence ID" value="SOB55014.1"/>
    <property type="molecule type" value="Genomic_DNA"/>
</dbReference>
<evidence type="ECO:0000256" key="8">
    <source>
        <dbReference type="ARBA" id="ARBA00023136"/>
    </source>
</evidence>
<keyword evidence="8 10" id="KW-0472">Membrane</keyword>
<proteinExistence type="predicted"/>
<keyword evidence="6 10" id="KW-0812">Transmembrane</keyword>
<name>A0AAX2HGR5_9PSED</name>
<feature type="transmembrane region" description="Helical" evidence="10">
    <location>
        <begin position="6"/>
        <end position="27"/>
    </location>
</feature>
<dbReference type="NCBIfam" id="TIGR02532">
    <property type="entry name" value="IV_pilin_GFxxxE"/>
    <property type="match status" value="1"/>
</dbReference>
<protein>
    <recommendedName>
        <fullName evidence="2">Type II secretion system protein H</fullName>
    </recommendedName>
    <alternativeName>
        <fullName evidence="9">General secretion pathway protein H</fullName>
    </alternativeName>
</protein>
<accession>A0AAX2HGR5</accession>
<evidence type="ECO:0000256" key="7">
    <source>
        <dbReference type="ARBA" id="ARBA00022989"/>
    </source>
</evidence>
<keyword evidence="5" id="KW-0997">Cell inner membrane</keyword>
<dbReference type="InterPro" id="IPR002416">
    <property type="entry name" value="T2SS_protein-GspH"/>
</dbReference>
<dbReference type="InterPro" id="IPR049875">
    <property type="entry name" value="TypeII_GspH"/>
</dbReference>
<dbReference type="InterPro" id="IPR045584">
    <property type="entry name" value="Pilin-like"/>
</dbReference>
<organism evidence="11 12">
    <name type="scientific">Pseudomonas lundensis</name>
    <dbReference type="NCBI Taxonomy" id="86185"/>
    <lineage>
        <taxon>Bacteria</taxon>
        <taxon>Pseudomonadati</taxon>
        <taxon>Pseudomonadota</taxon>
        <taxon>Gammaproteobacteria</taxon>
        <taxon>Pseudomonadales</taxon>
        <taxon>Pseudomonadaceae</taxon>
        <taxon>Pseudomonas</taxon>
    </lineage>
</organism>
<sequence length="160" mass="17842">MRRAVAGFTLIEMMVVIVLIGVMASMVRISQGDNHARLARQEADVLLNLMHGLREKAVLEGLEFGLRLEPTAYQLMGFTQDQWQPLQPAVRLPDGLQLALTLEGQSHPLLDSAHRPQLIWLSSDENTAFDLHLESPPVRWRSIVSDGLNDARIDDNGSLP</sequence>
<dbReference type="InterPro" id="IPR012902">
    <property type="entry name" value="N_methyl_site"/>
</dbReference>
<reference evidence="11 12" key="1">
    <citation type="submission" date="2017-08" db="EMBL/GenBank/DDBJ databases">
        <authorList>
            <person name="Chaillou S."/>
        </authorList>
    </citation>
    <scope>NUCLEOTIDE SEQUENCE [LARGE SCALE GENOMIC DNA]</scope>
    <source>
        <strain evidence="11 12">MFPA15A1205</strain>
    </source>
</reference>
<evidence type="ECO:0000313" key="12">
    <source>
        <dbReference type="Proteomes" id="UP000219564"/>
    </source>
</evidence>
<dbReference type="GO" id="GO:0015628">
    <property type="term" value="P:protein secretion by the type II secretion system"/>
    <property type="evidence" value="ECO:0007669"/>
    <property type="project" value="InterPro"/>
</dbReference>
<dbReference type="PRINTS" id="PR00885">
    <property type="entry name" value="BCTERIALGSPH"/>
</dbReference>
<dbReference type="NCBIfam" id="TIGR01708">
    <property type="entry name" value="typeII_sec_gspH"/>
    <property type="match status" value="1"/>
</dbReference>
<evidence type="ECO:0000256" key="1">
    <source>
        <dbReference type="ARBA" id="ARBA00004377"/>
    </source>
</evidence>
<comment type="subcellular location">
    <subcellularLocation>
        <location evidence="1">Cell inner membrane</location>
        <topology evidence="1">Single-pass membrane protein</topology>
    </subcellularLocation>
</comment>
<dbReference type="SUPFAM" id="SSF54523">
    <property type="entry name" value="Pili subunits"/>
    <property type="match status" value="1"/>
</dbReference>
<dbReference type="Proteomes" id="UP000219564">
    <property type="component" value="Unassembled WGS sequence"/>
</dbReference>
<dbReference type="Pfam" id="PF07963">
    <property type="entry name" value="N_methyl"/>
    <property type="match status" value="1"/>
</dbReference>
<keyword evidence="4" id="KW-0488">Methylation</keyword>
<dbReference type="KEGG" id="plq:AA042_12060"/>
<evidence type="ECO:0000256" key="10">
    <source>
        <dbReference type="SAM" id="Phobius"/>
    </source>
</evidence>
<evidence type="ECO:0000256" key="2">
    <source>
        <dbReference type="ARBA" id="ARBA00021549"/>
    </source>
</evidence>
<keyword evidence="7 10" id="KW-1133">Transmembrane helix</keyword>
<keyword evidence="3" id="KW-1003">Cell membrane</keyword>
<evidence type="ECO:0000313" key="11">
    <source>
        <dbReference type="EMBL" id="SOB55014.1"/>
    </source>
</evidence>
<dbReference type="RefSeq" id="WP_047281954.1">
    <property type="nucleotide sequence ID" value="NZ_CP075177.1"/>
</dbReference>
<evidence type="ECO:0000256" key="3">
    <source>
        <dbReference type="ARBA" id="ARBA00022475"/>
    </source>
</evidence>
<dbReference type="GO" id="GO:0015627">
    <property type="term" value="C:type II protein secretion system complex"/>
    <property type="evidence" value="ECO:0007669"/>
    <property type="project" value="InterPro"/>
</dbReference>
<evidence type="ECO:0000256" key="9">
    <source>
        <dbReference type="ARBA" id="ARBA00030775"/>
    </source>
</evidence>
<dbReference type="AlphaFoldDB" id="A0AAX2HGR5"/>
<dbReference type="GO" id="GO:0005886">
    <property type="term" value="C:plasma membrane"/>
    <property type="evidence" value="ECO:0007669"/>
    <property type="project" value="UniProtKB-SubCell"/>
</dbReference>
<dbReference type="PROSITE" id="PS00409">
    <property type="entry name" value="PROKAR_NTER_METHYL"/>
    <property type="match status" value="1"/>
</dbReference>